<comment type="caution">
    <text evidence="11">The sequence shown here is derived from an EMBL/GenBank/DDBJ whole genome shotgun (WGS) entry which is preliminary data.</text>
</comment>
<evidence type="ECO:0000313" key="11">
    <source>
        <dbReference type="EMBL" id="RXN04382.1"/>
    </source>
</evidence>
<keyword evidence="6" id="KW-0106">Calcium</keyword>
<dbReference type="PANTHER" id="PTHR11590:SF42">
    <property type="entry name" value="COAGULATION FACTOR XIII A CHAIN"/>
    <property type="match status" value="1"/>
</dbReference>
<dbReference type="InterPro" id="IPR014756">
    <property type="entry name" value="Ig_E-set"/>
</dbReference>
<name>A0A498L826_LABRO</name>
<dbReference type="Pfam" id="PF00927">
    <property type="entry name" value="Transglut_C"/>
    <property type="match status" value="1"/>
</dbReference>
<keyword evidence="3" id="KW-0808">Transferase</keyword>
<dbReference type="Pfam" id="PF00868">
    <property type="entry name" value="Transglut_N"/>
    <property type="match status" value="1"/>
</dbReference>
<dbReference type="SMART" id="SM00266">
    <property type="entry name" value="CAD"/>
    <property type="match status" value="1"/>
</dbReference>
<dbReference type="STRING" id="84645.A0A498L826"/>
<dbReference type="GO" id="GO:0046872">
    <property type="term" value="F:metal ion binding"/>
    <property type="evidence" value="ECO:0007669"/>
    <property type="project" value="UniProtKB-KW"/>
</dbReference>
<dbReference type="Pfam" id="PF02017">
    <property type="entry name" value="CIDE-N"/>
    <property type="match status" value="1"/>
</dbReference>
<dbReference type="SUPFAM" id="SSF54277">
    <property type="entry name" value="CAD &amp; PB1 domains"/>
    <property type="match status" value="1"/>
</dbReference>
<gene>
    <name evidence="11" type="ORF">ROHU_013023</name>
    <name evidence="12" type="ORF">ROHU_029814</name>
</gene>
<reference evidence="11 13" key="1">
    <citation type="submission" date="2018-03" db="EMBL/GenBank/DDBJ databases">
        <title>Draft genome sequence of Rohu Carp (Labeo rohita).</title>
        <authorList>
            <person name="Das P."/>
            <person name="Kushwaha B."/>
            <person name="Joshi C.G."/>
            <person name="Kumar D."/>
            <person name="Nagpure N.S."/>
            <person name="Sahoo L."/>
            <person name="Das S.P."/>
            <person name="Bit A."/>
            <person name="Patnaik S."/>
            <person name="Meher P.K."/>
            <person name="Jayasankar P."/>
            <person name="Koringa P.G."/>
            <person name="Patel N.V."/>
            <person name="Hinsu A.T."/>
            <person name="Kumar R."/>
            <person name="Pandey M."/>
            <person name="Agarwal S."/>
            <person name="Srivastava S."/>
            <person name="Singh M."/>
            <person name="Iquebal M.A."/>
            <person name="Jaiswal S."/>
            <person name="Angadi U.B."/>
            <person name="Kumar N."/>
            <person name="Raza M."/>
            <person name="Shah T.M."/>
            <person name="Rai A."/>
            <person name="Jena J.K."/>
        </authorList>
    </citation>
    <scope>NUCLEOTIDE SEQUENCE [LARGE SCALE GENOMIC DNA]</scope>
    <source>
        <strain evidence="11">DASCIFA01</strain>
        <tissue evidence="11">Testis</tissue>
    </source>
</reference>
<protein>
    <recommendedName>
        <fullName evidence="8">protein-glutamine gamma-glutamyltransferase</fullName>
        <ecNumber evidence="8">2.3.2.13</ecNumber>
    </recommendedName>
</protein>
<evidence type="ECO:0000256" key="1">
    <source>
        <dbReference type="ARBA" id="ARBA00001913"/>
    </source>
</evidence>
<evidence type="ECO:0000256" key="4">
    <source>
        <dbReference type="ARBA" id="ARBA00022703"/>
    </source>
</evidence>
<evidence type="ECO:0000256" key="9">
    <source>
        <dbReference type="PROSITE-ProRule" id="PRU00447"/>
    </source>
</evidence>
<dbReference type="SUPFAM" id="SSF49309">
    <property type="entry name" value="Transglutaminase, two C-terminal domains"/>
    <property type="match status" value="1"/>
</dbReference>
<evidence type="ECO:0000313" key="12">
    <source>
        <dbReference type="EMBL" id="RXN11945.1"/>
    </source>
</evidence>
<dbReference type="EC" id="2.3.2.13" evidence="8"/>
<dbReference type="InterPro" id="IPR001102">
    <property type="entry name" value="Transglutaminase_N"/>
</dbReference>
<keyword evidence="7" id="KW-0012">Acyltransferase</keyword>
<dbReference type="GO" id="GO:0072378">
    <property type="term" value="P:blood coagulation, fibrin clot formation"/>
    <property type="evidence" value="ECO:0007669"/>
    <property type="project" value="TreeGrafter"/>
</dbReference>
<dbReference type="Gene3D" id="2.60.40.10">
    <property type="entry name" value="Immunoglobulins"/>
    <property type="match status" value="3"/>
</dbReference>
<sequence>MEGHQFVPLQLFDSQKESIEDEKKKRKLDLEKSQARLSSRHFVYIMSLPSYLAWPWGPQRGRIPIDKSNSDETNPPEFEAFDVMTPRGPTDEETKAAGLSVLSVDMRVTENKKDHNTDKYKSSSLIVRRNKEFTIIIKLDRAFSKEQDDVQMEFLIGSSPDEIKGTYITVSIGKEKREGTWKGRVVDIQGNDVTVGITPDATCIIGRFRTFVTVVTDLGKQRTQRNPDTDFYVLFNPWDPADQVYMEKEEDRQEYVMNDVGSIYNGEFSNIITRSWNFGQFEEGVLDACLMVMDAGKVPLLYRGNSTEVVRQGSALMNAQDDDGVLVGNWSGDYSAGTAPTAWTGSPEILLKYASEGCVPVCFAQCWVFAGVLNTFVRCLGIPARVITNYCSAHDNTGNLKTDIVLDEDGRVDRSRTRDSVWNYHCWNEVYMKRLDLPEKYSGWQVVDCTPQETSDGLYRCGPTSVNAIKEGELSYPFDAKFVFAELNSDVIYHKSNKYGKTKVIYVDTAYVGKLLVTKKKESSEYEDITATYKYPEGSLKEREVMQMAERRGIPTRDYLPLAEAGVDIELQADTIKMGENFKLTLNIKNQTSQTCTINTVITGCVVYYTGVTSTIFKLENKSATVEASKTESVTIDIKGMEYIPHLVEQSNLLFVVYGYIEETQISLTTMKVITLRPPELTIKMIGTPRVGRELMVSVEFMNPYNFTLQKVQLRLDGPGLIPTKLKEYRSVSSVQTSLALRMLPPSQPRPYRVCTRNRRKRKGFTATSLADLMEQVAGSFSITCQFLTLVVEDDGTVVDTEAFFQSLPANTPFMVLEKGEAWTPSKLVLPSFRQPRRSGIAKLSFDLYKLNPKDFLGCLTIKATLYEIYTLSYDIKCTRAKYFLKSLLQSFLYMAKLAGQVLLRGSTYVLRYIGDEESSS</sequence>
<dbReference type="EMBL" id="QBIY01013448">
    <property type="protein sequence ID" value="RXN04382.1"/>
    <property type="molecule type" value="Genomic_DNA"/>
</dbReference>
<evidence type="ECO:0007829" key="14">
    <source>
        <dbReference type="PeptideAtlas" id="A0A498L826"/>
    </source>
</evidence>
<dbReference type="GO" id="GO:0006915">
    <property type="term" value="P:apoptotic process"/>
    <property type="evidence" value="ECO:0007669"/>
    <property type="project" value="UniProtKB-UniRule"/>
</dbReference>
<evidence type="ECO:0000259" key="10">
    <source>
        <dbReference type="PROSITE" id="PS51135"/>
    </source>
</evidence>
<organism evidence="11 13">
    <name type="scientific">Labeo rohita</name>
    <name type="common">Indian major carp</name>
    <name type="synonym">Cyprinus rohita</name>
    <dbReference type="NCBI Taxonomy" id="84645"/>
    <lineage>
        <taxon>Eukaryota</taxon>
        <taxon>Metazoa</taxon>
        <taxon>Chordata</taxon>
        <taxon>Craniata</taxon>
        <taxon>Vertebrata</taxon>
        <taxon>Euteleostomi</taxon>
        <taxon>Actinopterygii</taxon>
        <taxon>Neopterygii</taxon>
        <taxon>Teleostei</taxon>
        <taxon>Ostariophysi</taxon>
        <taxon>Cypriniformes</taxon>
        <taxon>Cyprinidae</taxon>
        <taxon>Labeoninae</taxon>
        <taxon>Labeonini</taxon>
        <taxon>Labeo</taxon>
    </lineage>
</organism>
<feature type="domain" description="CIDE-N" evidence="10">
    <location>
        <begin position="748"/>
        <end position="825"/>
    </location>
</feature>
<dbReference type="InterPro" id="IPR008958">
    <property type="entry name" value="Transglutaminase_C"/>
</dbReference>
<evidence type="ECO:0000256" key="2">
    <source>
        <dbReference type="ARBA" id="ARBA00005968"/>
    </source>
</evidence>
<dbReference type="InterPro" id="IPR003508">
    <property type="entry name" value="CIDE-N_dom"/>
</dbReference>
<dbReference type="InterPro" id="IPR002931">
    <property type="entry name" value="Transglutaminase-like"/>
</dbReference>
<accession>A0A498L826</accession>
<dbReference type="GO" id="GO:0003810">
    <property type="term" value="F:protein-glutamine gamma-glutamyltransferase activity"/>
    <property type="evidence" value="ECO:0007669"/>
    <property type="project" value="UniProtKB-EC"/>
</dbReference>
<dbReference type="EMBL" id="QBIY01013101">
    <property type="protein sequence ID" value="RXN11945.1"/>
    <property type="molecule type" value="Genomic_DNA"/>
</dbReference>
<dbReference type="InterPro" id="IPR036985">
    <property type="entry name" value="Transglutaminase-like_sf"/>
</dbReference>
<keyword evidence="4 9" id="KW-0053">Apoptosis</keyword>
<dbReference type="InterPro" id="IPR036238">
    <property type="entry name" value="Transglutaminase_C_sf"/>
</dbReference>
<dbReference type="InterPro" id="IPR050779">
    <property type="entry name" value="Transglutaminase"/>
</dbReference>
<evidence type="ECO:0000256" key="5">
    <source>
        <dbReference type="ARBA" id="ARBA00022723"/>
    </source>
</evidence>
<dbReference type="CDD" id="cd01615">
    <property type="entry name" value="CIDE_N"/>
    <property type="match status" value="1"/>
</dbReference>
<evidence type="ECO:0000256" key="8">
    <source>
        <dbReference type="ARBA" id="ARBA00024222"/>
    </source>
</evidence>
<keyword evidence="13" id="KW-1185">Reference proteome</keyword>
<dbReference type="SMART" id="SM00460">
    <property type="entry name" value="TGc"/>
    <property type="match status" value="1"/>
</dbReference>
<dbReference type="Gene3D" id="3.10.20.10">
    <property type="match status" value="1"/>
</dbReference>
<dbReference type="InterPro" id="IPR038765">
    <property type="entry name" value="Papain-like_cys_pep_sf"/>
</dbReference>
<proteinExistence type="evidence at protein level"/>
<comment type="cofactor">
    <cofactor evidence="1">
        <name>Ca(2+)</name>
        <dbReference type="ChEBI" id="CHEBI:29108"/>
    </cofactor>
</comment>
<dbReference type="Gene3D" id="3.90.260.10">
    <property type="entry name" value="Transglutaminase-like"/>
    <property type="match status" value="1"/>
</dbReference>
<dbReference type="Pfam" id="PF01841">
    <property type="entry name" value="Transglut_core"/>
    <property type="match status" value="1"/>
</dbReference>
<keyword evidence="14" id="KW-1267">Proteomics identification</keyword>
<dbReference type="FunFam" id="3.90.260.10:FF:000001">
    <property type="entry name" value="Protein-glutamine gamma-glutamyltransferase 2"/>
    <property type="match status" value="1"/>
</dbReference>
<dbReference type="SUPFAM" id="SSF54001">
    <property type="entry name" value="Cysteine proteinases"/>
    <property type="match status" value="1"/>
</dbReference>
<evidence type="ECO:0000256" key="7">
    <source>
        <dbReference type="ARBA" id="ARBA00023315"/>
    </source>
</evidence>
<dbReference type="SUPFAM" id="SSF81296">
    <property type="entry name" value="E set domains"/>
    <property type="match status" value="1"/>
</dbReference>
<dbReference type="GO" id="GO:0007399">
    <property type="term" value="P:nervous system development"/>
    <property type="evidence" value="ECO:0007669"/>
    <property type="project" value="UniProtKB-ARBA"/>
</dbReference>
<dbReference type="PANTHER" id="PTHR11590">
    <property type="entry name" value="PROTEIN-GLUTAMINE GAMMA-GLUTAMYLTRANSFERASE"/>
    <property type="match status" value="1"/>
</dbReference>
<evidence type="ECO:0000256" key="6">
    <source>
        <dbReference type="ARBA" id="ARBA00022837"/>
    </source>
</evidence>
<dbReference type="InterPro" id="IPR013783">
    <property type="entry name" value="Ig-like_fold"/>
</dbReference>
<dbReference type="PROSITE" id="PS51135">
    <property type="entry name" value="CIDE_N"/>
    <property type="match status" value="1"/>
</dbReference>
<dbReference type="Proteomes" id="UP000290572">
    <property type="component" value="Unassembled WGS sequence"/>
</dbReference>
<comment type="similarity">
    <text evidence="2">Belongs to the transglutaminase superfamily. Transglutaminase family.</text>
</comment>
<evidence type="ECO:0000256" key="3">
    <source>
        <dbReference type="ARBA" id="ARBA00022679"/>
    </source>
</evidence>
<keyword evidence="5" id="KW-0479">Metal-binding</keyword>
<evidence type="ECO:0000313" key="13">
    <source>
        <dbReference type="Proteomes" id="UP000290572"/>
    </source>
</evidence>
<dbReference type="AlphaFoldDB" id="A0A498L826"/>